<keyword evidence="3" id="KW-1185">Reference proteome</keyword>
<keyword evidence="1" id="KW-0732">Signal</keyword>
<comment type="caution">
    <text evidence="2">The sequence shown here is derived from an EMBL/GenBank/DDBJ whole genome shotgun (WGS) entry which is preliminary data.</text>
</comment>
<name>A0A327RG06_9FLAO</name>
<dbReference type="Pfam" id="PF18939">
    <property type="entry name" value="DUF5686"/>
    <property type="match status" value="1"/>
</dbReference>
<evidence type="ECO:0000313" key="2">
    <source>
        <dbReference type="EMBL" id="RAJ15085.1"/>
    </source>
</evidence>
<accession>A0A327RG06</accession>
<proteinExistence type="predicted"/>
<dbReference type="InterPro" id="IPR043741">
    <property type="entry name" value="DUF5686"/>
</dbReference>
<evidence type="ECO:0000256" key="1">
    <source>
        <dbReference type="SAM" id="SignalP"/>
    </source>
</evidence>
<gene>
    <name evidence="2" type="ORF">LY08_01435</name>
</gene>
<dbReference type="Proteomes" id="UP000248703">
    <property type="component" value="Unassembled WGS sequence"/>
</dbReference>
<dbReference type="EMBL" id="QLLO01000004">
    <property type="protein sequence ID" value="RAJ15085.1"/>
    <property type="molecule type" value="Genomic_DNA"/>
</dbReference>
<organism evidence="2 3">
    <name type="scientific">Olleya aquimaris</name>
    <dbReference type="NCBI Taxonomy" id="639310"/>
    <lineage>
        <taxon>Bacteria</taxon>
        <taxon>Pseudomonadati</taxon>
        <taxon>Bacteroidota</taxon>
        <taxon>Flavobacteriia</taxon>
        <taxon>Flavobacteriales</taxon>
        <taxon>Flavobacteriaceae</taxon>
    </lineage>
</organism>
<protein>
    <submittedName>
        <fullName evidence="2">Uncharacterized protein</fullName>
    </submittedName>
</protein>
<feature type="signal peptide" evidence="1">
    <location>
        <begin position="1"/>
        <end position="26"/>
    </location>
</feature>
<dbReference type="AlphaFoldDB" id="A0A327RG06"/>
<reference evidence="2 3" key="1">
    <citation type="submission" date="2018-06" db="EMBL/GenBank/DDBJ databases">
        <title>Genomic Encyclopedia of Archaeal and Bacterial Type Strains, Phase II (KMG-II): from individual species to whole genera.</title>
        <authorList>
            <person name="Goeker M."/>
        </authorList>
    </citation>
    <scope>NUCLEOTIDE SEQUENCE [LARGE SCALE GENOMIC DNA]</scope>
    <source>
        <strain evidence="2 3">DSM 24464</strain>
    </source>
</reference>
<sequence>MQHYNSSTFKYLLVILCFLSITIVHAQEPKEKNLKVNDTTKSGELLKQIGNGFFPTKVWNFDLRYLIKFNQYEGFRTGLGGITNEAFSEKFRIDSYLVYGFRDDSFKYKIGGGFRVNPDTKTWVNVSYIDDLKETGSSAFLTDGRSFSFFEPRLLNIDLFHKHITSAISIEHELNPKLYTKAELAVSNIRPTYDYNYVLDNKNYSGFETSTAKIALQWDPFNSTEQLEDGTTSTNQGYPKFTLQYTKSFKDVFNADFNFSKIDFRTIHKIKLNKDSYTIGTLSAGIAHGDAPLTHLYHAYPNNITKETILQRFSVAGINSFETMYFNEFFSDRFSTLVIKHYVKPFAIAKRFNPQLVLVSRYAIGNMNNIGRHQNVNFETLKHGYTESGFEINKLLFGFGLSVTYRYGAYHLSREEDNIALKFTFNITL</sequence>
<feature type="chain" id="PRO_5016418721" evidence="1">
    <location>
        <begin position="27"/>
        <end position="429"/>
    </location>
</feature>
<dbReference type="RefSeq" id="WP_245907564.1">
    <property type="nucleotide sequence ID" value="NZ_QLLO01000004.1"/>
</dbReference>
<evidence type="ECO:0000313" key="3">
    <source>
        <dbReference type="Proteomes" id="UP000248703"/>
    </source>
</evidence>